<reference evidence="2 3" key="1">
    <citation type="submission" date="2018-03" db="EMBL/GenBank/DDBJ databases">
        <title>Genomic Encyclopedia of Archaeal and Bacterial Type Strains, Phase II (KMG-II): from individual species to whole genera.</title>
        <authorList>
            <person name="Goeker M."/>
        </authorList>
    </citation>
    <scope>NUCLEOTIDE SEQUENCE [LARGE SCALE GENOMIC DNA]</scope>
    <source>
        <strain evidence="2 3">DSM 100212</strain>
    </source>
</reference>
<dbReference type="Proteomes" id="UP000238392">
    <property type="component" value="Unassembled WGS sequence"/>
</dbReference>
<proteinExistence type="predicted"/>
<sequence length="192" mass="21263">MRPDTCQHPTSRETSRKPSCARGGYTCCANGVKDSLRESSGVATVHEQLVPYKVQDQELAFVEHGAEAARFAINLVWFRDLVVCAADRQGGGLQREFSDAAIQICVTMKVLFGIPLRQTTGFVESLLRLARLDWRVPDFSTLCRSQKTLNVAIPYRGVSGPLHLLMDATGIKAELEAECNAGVWVHVVLRKY</sequence>
<gene>
    <name evidence="2" type="ORF">CLV74_106195</name>
</gene>
<evidence type="ECO:0000259" key="1">
    <source>
        <dbReference type="Pfam" id="PF13737"/>
    </source>
</evidence>
<feature type="domain" description="Transposase DDE" evidence="1">
    <location>
        <begin position="86"/>
        <end position="172"/>
    </location>
</feature>
<dbReference type="AlphaFoldDB" id="A0A2T0WS20"/>
<dbReference type="InterPro" id="IPR025668">
    <property type="entry name" value="Tnp_DDE_dom"/>
</dbReference>
<accession>A0A2T0WS20</accession>
<evidence type="ECO:0000313" key="2">
    <source>
        <dbReference type="EMBL" id="PRY89492.1"/>
    </source>
</evidence>
<organism evidence="2 3">
    <name type="scientific">Donghicola tyrosinivorans</name>
    <dbReference type="NCBI Taxonomy" id="1652492"/>
    <lineage>
        <taxon>Bacteria</taxon>
        <taxon>Pseudomonadati</taxon>
        <taxon>Pseudomonadota</taxon>
        <taxon>Alphaproteobacteria</taxon>
        <taxon>Rhodobacterales</taxon>
        <taxon>Roseobacteraceae</taxon>
        <taxon>Donghicola</taxon>
    </lineage>
</organism>
<comment type="caution">
    <text evidence="2">The sequence shown here is derived from an EMBL/GenBank/DDBJ whole genome shotgun (WGS) entry which is preliminary data.</text>
</comment>
<evidence type="ECO:0000313" key="3">
    <source>
        <dbReference type="Proteomes" id="UP000238392"/>
    </source>
</evidence>
<dbReference type="Pfam" id="PF13737">
    <property type="entry name" value="DDE_Tnp_1_5"/>
    <property type="match status" value="1"/>
</dbReference>
<name>A0A2T0WS20_9RHOB</name>
<dbReference type="EMBL" id="PVTQ01000006">
    <property type="protein sequence ID" value="PRY89492.1"/>
    <property type="molecule type" value="Genomic_DNA"/>
</dbReference>
<protein>
    <submittedName>
        <fullName evidence="2">DDE family transposase</fullName>
    </submittedName>
</protein>
<keyword evidence="3" id="KW-1185">Reference proteome</keyword>